<gene>
    <name evidence="5" type="ordered locus">VMUT_0357</name>
</gene>
<name>F0QTV4_VULM7</name>
<dbReference type="SUPFAM" id="SSF52540">
    <property type="entry name" value="P-loop containing nucleoside triphosphate hydrolases"/>
    <property type="match status" value="1"/>
</dbReference>
<organism evidence="5 6">
    <name type="scientific">Vulcanisaeta moutnovskia (strain 768-28)</name>
    <dbReference type="NCBI Taxonomy" id="985053"/>
    <lineage>
        <taxon>Archaea</taxon>
        <taxon>Thermoproteota</taxon>
        <taxon>Thermoprotei</taxon>
        <taxon>Thermoproteales</taxon>
        <taxon>Thermoproteaceae</taxon>
        <taxon>Vulcanisaeta</taxon>
    </lineage>
</organism>
<dbReference type="PANTHER" id="PTHR42759:SF1">
    <property type="entry name" value="MAGNESIUM-CHELATASE SUBUNIT CHLD"/>
    <property type="match status" value="1"/>
</dbReference>
<evidence type="ECO:0000259" key="4">
    <source>
        <dbReference type="Pfam" id="PF17863"/>
    </source>
</evidence>
<sequence length="318" mass="35783">MMSKVGIDYVTERIRTVINELMRYFVGDEEVIIKIMASIIVNGHVLIEDVPGIGKTFLSKMLARVLGLKFSRIQFTPDLLPSDIIGTKAWRPDKGDFELVLGPIFANFVLADEVNRAPPKVQSALLEAMQEGQVTIEGETIKLPQPFIVVATQNPIELEGTYPLPEAQLDRFMIRIRLGYPRDEIELLKRRISWRSNDPTPQVRTILSGDELLIIRDFIENNIMVSDDVMKYIVSFNVIRKDPRVLAGPSPRGLMALMSIGRAIAAIEGRDYVIPDDIKRVAVEALSHRIVLKPEVSLEGVSGEDIVREYVEKIPVPK</sequence>
<dbReference type="KEGG" id="vmo:VMUT_0357"/>
<keyword evidence="2" id="KW-0067">ATP-binding</keyword>
<dbReference type="FunFam" id="3.40.50.300:FF:000640">
    <property type="entry name" value="MoxR family ATPase"/>
    <property type="match status" value="1"/>
</dbReference>
<dbReference type="Pfam" id="PF07726">
    <property type="entry name" value="AAA_3"/>
    <property type="match status" value="1"/>
</dbReference>
<dbReference type="HOGENOM" id="CLU_034716_2_0_2"/>
<keyword evidence="1" id="KW-0547">Nucleotide-binding</keyword>
<dbReference type="EMBL" id="CP002529">
    <property type="protein sequence ID" value="ADY00570.1"/>
    <property type="molecule type" value="Genomic_DNA"/>
</dbReference>
<evidence type="ECO:0000313" key="5">
    <source>
        <dbReference type="EMBL" id="ADY00570.1"/>
    </source>
</evidence>
<proteinExistence type="predicted"/>
<dbReference type="Gene3D" id="3.40.50.300">
    <property type="entry name" value="P-loop containing nucleotide triphosphate hydrolases"/>
    <property type="match status" value="1"/>
</dbReference>
<evidence type="ECO:0000256" key="1">
    <source>
        <dbReference type="ARBA" id="ARBA00022741"/>
    </source>
</evidence>
<dbReference type="GO" id="GO:0016887">
    <property type="term" value="F:ATP hydrolysis activity"/>
    <property type="evidence" value="ECO:0007669"/>
    <property type="project" value="InterPro"/>
</dbReference>
<dbReference type="Pfam" id="PF17863">
    <property type="entry name" value="AAA_lid_2"/>
    <property type="match status" value="1"/>
</dbReference>
<dbReference type="GO" id="GO:0005524">
    <property type="term" value="F:ATP binding"/>
    <property type="evidence" value="ECO:0007669"/>
    <property type="project" value="UniProtKB-KW"/>
</dbReference>
<dbReference type="AlphaFoldDB" id="F0QTV4"/>
<evidence type="ECO:0000259" key="3">
    <source>
        <dbReference type="Pfam" id="PF07726"/>
    </source>
</evidence>
<protein>
    <submittedName>
        <fullName evidence="5">ATPase associated with various cellular activities AAA_3</fullName>
    </submittedName>
</protein>
<evidence type="ECO:0000256" key="2">
    <source>
        <dbReference type="ARBA" id="ARBA00022840"/>
    </source>
</evidence>
<dbReference type="InterPro" id="IPR011703">
    <property type="entry name" value="ATPase_AAA-3"/>
</dbReference>
<keyword evidence="6" id="KW-1185">Reference proteome</keyword>
<dbReference type="STRING" id="985053.VMUT_0357"/>
<dbReference type="PIRSF" id="PIRSF002849">
    <property type="entry name" value="AAA_ATPase_chaperone_MoxR_prd"/>
    <property type="match status" value="1"/>
</dbReference>
<feature type="domain" description="ATPase AAA-3" evidence="3">
    <location>
        <begin position="44"/>
        <end position="174"/>
    </location>
</feature>
<accession>F0QTV4</accession>
<dbReference type="PANTHER" id="PTHR42759">
    <property type="entry name" value="MOXR FAMILY PROTEIN"/>
    <property type="match status" value="1"/>
</dbReference>
<dbReference type="Gene3D" id="1.10.8.80">
    <property type="entry name" value="Magnesium chelatase subunit I, C-Terminal domain"/>
    <property type="match status" value="1"/>
</dbReference>
<dbReference type="InterPro" id="IPR041628">
    <property type="entry name" value="ChlI/MoxR_AAA_lid"/>
</dbReference>
<feature type="domain" description="ChlI/MoxR AAA lid" evidence="4">
    <location>
        <begin position="241"/>
        <end position="309"/>
    </location>
</feature>
<reference evidence="5 6" key="1">
    <citation type="journal article" date="2011" name="J. Bacteriol.">
        <title>Complete genome sequence of 'Vulcanisaeta moutnovskia' strain 768-28, a novel member of the hyperthermophilic crenarchaeal genus vulcanisaeta.</title>
        <authorList>
            <person name="Gumerov V.M."/>
            <person name="Mardanov A.V."/>
            <person name="Beletsky A.V."/>
            <person name="Prokofeva M.I."/>
            <person name="Bonch-Osmolovskaya E.A."/>
            <person name="Ravin N.V."/>
            <person name="Skryabin K.G."/>
        </authorList>
    </citation>
    <scope>NUCLEOTIDE SEQUENCE [LARGE SCALE GENOMIC DNA]</scope>
    <source>
        <strain evidence="5 6">768-28</strain>
    </source>
</reference>
<dbReference type="eggNOG" id="arCOG00434">
    <property type="taxonomic scope" value="Archaea"/>
</dbReference>
<dbReference type="InterPro" id="IPR050764">
    <property type="entry name" value="CbbQ/NirQ/NorQ/GpvN"/>
</dbReference>
<dbReference type="InterPro" id="IPR027417">
    <property type="entry name" value="P-loop_NTPase"/>
</dbReference>
<evidence type="ECO:0000313" key="6">
    <source>
        <dbReference type="Proteomes" id="UP000007485"/>
    </source>
</evidence>
<dbReference type="Proteomes" id="UP000007485">
    <property type="component" value="Chromosome"/>
</dbReference>